<evidence type="ECO:0000256" key="1">
    <source>
        <dbReference type="ARBA" id="ARBA00022729"/>
    </source>
</evidence>
<dbReference type="InterPro" id="IPR001853">
    <property type="entry name" value="DSBA-like_thioredoxin_dom"/>
</dbReference>
<dbReference type="PANTHER" id="PTHR13887:SF14">
    <property type="entry name" value="DISULFIDE BOND FORMATION PROTEIN D"/>
    <property type="match status" value="1"/>
</dbReference>
<evidence type="ECO:0000256" key="3">
    <source>
        <dbReference type="ARBA" id="ARBA00023157"/>
    </source>
</evidence>
<feature type="domain" description="Thioredoxin" evidence="5">
    <location>
        <begin position="41"/>
        <end position="234"/>
    </location>
</feature>
<evidence type="ECO:0000256" key="2">
    <source>
        <dbReference type="ARBA" id="ARBA00023002"/>
    </source>
</evidence>
<dbReference type="Gene3D" id="3.40.30.10">
    <property type="entry name" value="Glutaredoxin"/>
    <property type="match status" value="1"/>
</dbReference>
<dbReference type="PANTHER" id="PTHR13887">
    <property type="entry name" value="GLUTATHIONE S-TRANSFERASE KAPPA"/>
    <property type="match status" value="1"/>
</dbReference>
<dbReference type="Proteomes" id="UP001597283">
    <property type="component" value="Unassembled WGS sequence"/>
</dbReference>
<gene>
    <name evidence="6" type="ORF">ACFSC3_08855</name>
</gene>
<organism evidence="6 7">
    <name type="scientific">Sphingomonas floccifaciens</name>
    <dbReference type="NCBI Taxonomy" id="1844115"/>
    <lineage>
        <taxon>Bacteria</taxon>
        <taxon>Pseudomonadati</taxon>
        <taxon>Pseudomonadota</taxon>
        <taxon>Alphaproteobacteria</taxon>
        <taxon>Sphingomonadales</taxon>
        <taxon>Sphingomonadaceae</taxon>
        <taxon>Sphingomonas</taxon>
    </lineage>
</organism>
<keyword evidence="4" id="KW-0676">Redox-active center</keyword>
<comment type="caution">
    <text evidence="6">The sequence shown here is derived from an EMBL/GenBank/DDBJ whole genome shotgun (WGS) entry which is preliminary data.</text>
</comment>
<dbReference type="SUPFAM" id="SSF52833">
    <property type="entry name" value="Thioredoxin-like"/>
    <property type="match status" value="1"/>
</dbReference>
<dbReference type="EMBL" id="JBHUFC010000003">
    <property type="protein sequence ID" value="MFD1787680.1"/>
    <property type="molecule type" value="Genomic_DNA"/>
</dbReference>
<proteinExistence type="predicted"/>
<dbReference type="InterPro" id="IPR041205">
    <property type="entry name" value="ScsC_N"/>
</dbReference>
<evidence type="ECO:0000259" key="5">
    <source>
        <dbReference type="PROSITE" id="PS51352"/>
    </source>
</evidence>
<keyword evidence="1" id="KW-0732">Signal</keyword>
<keyword evidence="7" id="KW-1185">Reference proteome</keyword>
<dbReference type="InterPro" id="IPR013766">
    <property type="entry name" value="Thioredoxin_domain"/>
</dbReference>
<keyword evidence="2" id="KW-0560">Oxidoreductase</keyword>
<dbReference type="CDD" id="cd03023">
    <property type="entry name" value="DsbA_Com1_like"/>
    <property type="match status" value="1"/>
</dbReference>
<sequence>MTLRPWALAALLLLAGLLGGMAAFGLQRLQPPPGDVRAYLLAHPEILPEAMEKLRDRETAKLVAEHRDDVFTPYPGMIGGNPKGDVTVVTYMDYACGYCRASLPEIERLTASDSGIRIVYRELPILSADSRTAAAWGVAAAEQGKYLPFHTALFAAGRPTEAAVMAAAAKAGLDIARARAVVASSEAAAELDKNLRTAGALGMTGTPAWVIGDRIISGAVEQDKLVEAVKAAREKRS</sequence>
<evidence type="ECO:0000313" key="7">
    <source>
        <dbReference type="Proteomes" id="UP001597283"/>
    </source>
</evidence>
<evidence type="ECO:0000256" key="4">
    <source>
        <dbReference type="ARBA" id="ARBA00023284"/>
    </source>
</evidence>
<dbReference type="Pfam" id="PF18312">
    <property type="entry name" value="ScsC_N"/>
    <property type="match status" value="1"/>
</dbReference>
<evidence type="ECO:0000313" key="6">
    <source>
        <dbReference type="EMBL" id="MFD1787680.1"/>
    </source>
</evidence>
<reference evidence="7" key="1">
    <citation type="journal article" date="2019" name="Int. J. Syst. Evol. Microbiol.">
        <title>The Global Catalogue of Microorganisms (GCM) 10K type strain sequencing project: providing services to taxonomists for standard genome sequencing and annotation.</title>
        <authorList>
            <consortium name="The Broad Institute Genomics Platform"/>
            <consortium name="The Broad Institute Genome Sequencing Center for Infectious Disease"/>
            <person name="Wu L."/>
            <person name="Ma J."/>
        </authorList>
    </citation>
    <scope>NUCLEOTIDE SEQUENCE [LARGE SCALE GENOMIC DNA]</scope>
    <source>
        <strain evidence="7">Q85</strain>
    </source>
</reference>
<dbReference type="RefSeq" id="WP_380940045.1">
    <property type="nucleotide sequence ID" value="NZ_JBHUFC010000003.1"/>
</dbReference>
<keyword evidence="3" id="KW-1015">Disulfide bond</keyword>
<name>A0ABW4NC19_9SPHN</name>
<protein>
    <submittedName>
        <fullName evidence="6">DsbA family protein</fullName>
    </submittedName>
</protein>
<dbReference type="PROSITE" id="PS51352">
    <property type="entry name" value="THIOREDOXIN_2"/>
    <property type="match status" value="1"/>
</dbReference>
<dbReference type="Pfam" id="PF01323">
    <property type="entry name" value="DSBA"/>
    <property type="match status" value="1"/>
</dbReference>
<accession>A0ABW4NC19</accession>
<dbReference type="InterPro" id="IPR036249">
    <property type="entry name" value="Thioredoxin-like_sf"/>
</dbReference>